<proteinExistence type="predicted"/>
<organism evidence="1 2">
    <name type="scientific">Rousettus aegyptiacus</name>
    <name type="common">Egyptian fruit bat</name>
    <name type="synonym">Pteropus aegyptiacus</name>
    <dbReference type="NCBI Taxonomy" id="9407"/>
    <lineage>
        <taxon>Eukaryota</taxon>
        <taxon>Metazoa</taxon>
        <taxon>Chordata</taxon>
        <taxon>Craniata</taxon>
        <taxon>Vertebrata</taxon>
        <taxon>Euteleostomi</taxon>
        <taxon>Mammalia</taxon>
        <taxon>Eutheria</taxon>
        <taxon>Laurasiatheria</taxon>
        <taxon>Chiroptera</taxon>
        <taxon>Yinpterochiroptera</taxon>
        <taxon>Pteropodoidea</taxon>
        <taxon>Pteropodidae</taxon>
        <taxon>Rousettinae</taxon>
        <taxon>Rousettus</taxon>
    </lineage>
</organism>
<gene>
    <name evidence="1" type="ORF">HJG63_009373</name>
</gene>
<comment type="caution">
    <text evidence="1">The sequence shown here is derived from an EMBL/GenBank/DDBJ whole genome shotgun (WGS) entry which is preliminary data.</text>
</comment>
<evidence type="ECO:0000313" key="2">
    <source>
        <dbReference type="Proteomes" id="UP000593571"/>
    </source>
</evidence>
<accession>A0A7J8C2I1</accession>
<evidence type="ECO:0000313" key="1">
    <source>
        <dbReference type="EMBL" id="KAF6405058.1"/>
    </source>
</evidence>
<sequence length="177" mass="18846">MVTPNGETGPGRSLRCGRLLRGMGADAGAEAVALELVVWLCLIYWHQFFATLGLGSVEVKERKGPRGCSVPEAERRNTAGLGHFFFSEGGGNRECSPPGSKGTKDDRMAQARTWGGWCACGHSDRTNFPGCTRLSVGDGGLKGIGDPPCRQGALTEDPGSLLAGEEQETRAFKPFFN</sequence>
<dbReference type="Proteomes" id="UP000593571">
    <property type="component" value="Unassembled WGS sequence"/>
</dbReference>
<protein>
    <submittedName>
        <fullName evidence="1">Uncharacterized protein</fullName>
    </submittedName>
</protein>
<name>A0A7J8C2I1_ROUAE</name>
<reference evidence="1 2" key="1">
    <citation type="journal article" date="2020" name="Nature">
        <title>Six reference-quality genomes reveal evolution of bat adaptations.</title>
        <authorList>
            <person name="Jebb D."/>
            <person name="Huang Z."/>
            <person name="Pippel M."/>
            <person name="Hughes G.M."/>
            <person name="Lavrichenko K."/>
            <person name="Devanna P."/>
            <person name="Winkler S."/>
            <person name="Jermiin L.S."/>
            <person name="Skirmuntt E.C."/>
            <person name="Katzourakis A."/>
            <person name="Burkitt-Gray L."/>
            <person name="Ray D.A."/>
            <person name="Sullivan K.A.M."/>
            <person name="Roscito J.G."/>
            <person name="Kirilenko B.M."/>
            <person name="Davalos L.M."/>
            <person name="Corthals A.P."/>
            <person name="Power M.L."/>
            <person name="Jones G."/>
            <person name="Ransome R.D."/>
            <person name="Dechmann D.K.N."/>
            <person name="Locatelli A.G."/>
            <person name="Puechmaille S.J."/>
            <person name="Fedrigo O."/>
            <person name="Jarvis E.D."/>
            <person name="Hiller M."/>
            <person name="Vernes S.C."/>
            <person name="Myers E.W."/>
            <person name="Teeling E.C."/>
        </authorList>
    </citation>
    <scope>NUCLEOTIDE SEQUENCE [LARGE SCALE GENOMIC DNA]</scope>
    <source>
        <strain evidence="1">MRouAeg1</strain>
        <tissue evidence="1">Muscle</tissue>
    </source>
</reference>
<keyword evidence="2" id="KW-1185">Reference proteome</keyword>
<dbReference type="EMBL" id="JACASE010000015">
    <property type="protein sequence ID" value="KAF6405058.1"/>
    <property type="molecule type" value="Genomic_DNA"/>
</dbReference>
<dbReference type="AlphaFoldDB" id="A0A7J8C2I1"/>